<keyword evidence="2" id="KW-1133">Transmembrane helix</keyword>
<reference evidence="3 4" key="1">
    <citation type="submission" date="2019-08" db="EMBL/GenBank/DDBJ databases">
        <title>Sphingorhabdus soil sp. nov., isolated from arctic soil.</title>
        <authorList>
            <person name="Liu Y."/>
        </authorList>
    </citation>
    <scope>NUCLEOTIDE SEQUENCE [LARGE SCALE GENOMIC DNA]</scope>
    <source>
        <strain evidence="3 4">D-2Q-5-6</strain>
    </source>
</reference>
<evidence type="ECO:0000313" key="4">
    <source>
        <dbReference type="Proteomes" id="UP000321129"/>
    </source>
</evidence>
<organism evidence="3 4">
    <name type="scientific">Flavisphingopyxis soli</name>
    <dbReference type="NCBI Taxonomy" id="2601267"/>
    <lineage>
        <taxon>Bacteria</taxon>
        <taxon>Pseudomonadati</taxon>
        <taxon>Pseudomonadota</taxon>
        <taxon>Alphaproteobacteria</taxon>
        <taxon>Sphingomonadales</taxon>
        <taxon>Sphingopyxidaceae</taxon>
        <taxon>Flavisphingopyxis</taxon>
    </lineage>
</organism>
<protein>
    <submittedName>
        <fullName evidence="3">Uncharacterized protein</fullName>
    </submittedName>
</protein>
<keyword evidence="2" id="KW-0472">Membrane</keyword>
<proteinExistence type="predicted"/>
<feature type="compositionally biased region" description="Acidic residues" evidence="1">
    <location>
        <begin position="121"/>
        <end position="131"/>
    </location>
</feature>
<gene>
    <name evidence="3" type="ORF">FSZ31_05885</name>
</gene>
<feature type="region of interest" description="Disordered" evidence="1">
    <location>
        <begin position="121"/>
        <end position="141"/>
    </location>
</feature>
<name>A0A5C6UM57_9SPHN</name>
<dbReference type="RefSeq" id="WP_147122182.1">
    <property type="nucleotide sequence ID" value="NZ_VOPY01000001.1"/>
</dbReference>
<dbReference type="EMBL" id="VOPY01000001">
    <property type="protein sequence ID" value="TXC74233.1"/>
    <property type="molecule type" value="Genomic_DNA"/>
</dbReference>
<keyword evidence="2" id="KW-0812">Transmembrane</keyword>
<sequence length="141" mass="16045">MTGIGTHLLELGTRIIGSKDALELLVDLSPDALHIHMSLLVLFAIALILRRRPDDWRPWLVLLVLEMINETNDILHHSMRVPLDDRAAALHDLLNTMFWPTLILIFGRLLFPPPVPMIIEPDPDTRDDDATDPSLTIIEHR</sequence>
<keyword evidence="4" id="KW-1185">Reference proteome</keyword>
<evidence type="ECO:0000313" key="3">
    <source>
        <dbReference type="EMBL" id="TXC74233.1"/>
    </source>
</evidence>
<dbReference type="OrthoDB" id="6660115at2"/>
<dbReference type="AlphaFoldDB" id="A0A5C6UM57"/>
<feature type="transmembrane region" description="Helical" evidence="2">
    <location>
        <begin position="32"/>
        <end position="49"/>
    </location>
</feature>
<accession>A0A5C6UM57</accession>
<dbReference type="Proteomes" id="UP000321129">
    <property type="component" value="Unassembled WGS sequence"/>
</dbReference>
<comment type="caution">
    <text evidence="3">The sequence shown here is derived from an EMBL/GenBank/DDBJ whole genome shotgun (WGS) entry which is preliminary data.</text>
</comment>
<evidence type="ECO:0000256" key="2">
    <source>
        <dbReference type="SAM" id="Phobius"/>
    </source>
</evidence>
<evidence type="ECO:0000256" key="1">
    <source>
        <dbReference type="SAM" id="MobiDB-lite"/>
    </source>
</evidence>